<evidence type="ECO:0000313" key="3">
    <source>
        <dbReference type="EnsemblPlants" id="AET2Gv21091600.2"/>
    </source>
</evidence>
<dbReference type="SMART" id="SM00751">
    <property type="entry name" value="BSD"/>
    <property type="match status" value="1"/>
</dbReference>
<evidence type="ECO:0000256" key="1">
    <source>
        <dbReference type="SAM" id="MobiDB-lite"/>
    </source>
</evidence>
<dbReference type="Pfam" id="PF03909">
    <property type="entry name" value="BSD"/>
    <property type="match status" value="1"/>
</dbReference>
<dbReference type="PANTHER" id="PTHR31923:SF3">
    <property type="entry name" value="BSD DOMAIN-CONTAINING PROTEIN"/>
    <property type="match status" value="1"/>
</dbReference>
<reference evidence="4" key="2">
    <citation type="journal article" date="2017" name="Nat. Plants">
        <title>The Aegilops tauschii genome reveals multiple impacts of transposons.</title>
        <authorList>
            <person name="Zhao G."/>
            <person name="Zou C."/>
            <person name="Li K."/>
            <person name="Wang K."/>
            <person name="Li T."/>
            <person name="Gao L."/>
            <person name="Zhang X."/>
            <person name="Wang H."/>
            <person name="Yang Z."/>
            <person name="Liu X."/>
            <person name="Jiang W."/>
            <person name="Mao L."/>
            <person name="Kong X."/>
            <person name="Jiao Y."/>
            <person name="Jia J."/>
        </authorList>
    </citation>
    <scope>NUCLEOTIDE SEQUENCE [LARGE SCALE GENOMIC DNA]</scope>
    <source>
        <strain evidence="4">cv. AL8/78</strain>
    </source>
</reference>
<evidence type="ECO:0000313" key="4">
    <source>
        <dbReference type="Proteomes" id="UP000015105"/>
    </source>
</evidence>
<reference evidence="3" key="4">
    <citation type="submission" date="2019-03" db="UniProtKB">
        <authorList>
            <consortium name="EnsemblPlants"/>
        </authorList>
    </citation>
    <scope>IDENTIFICATION</scope>
</reference>
<reference evidence="3" key="5">
    <citation type="journal article" date="2021" name="G3 (Bethesda)">
        <title>Aegilops tauschii genome assembly Aet v5.0 features greater sequence contiguity and improved annotation.</title>
        <authorList>
            <person name="Wang L."/>
            <person name="Zhu T."/>
            <person name="Rodriguez J.C."/>
            <person name="Deal K.R."/>
            <person name="Dubcovsky J."/>
            <person name="McGuire P.E."/>
            <person name="Lux T."/>
            <person name="Spannagl M."/>
            <person name="Mayer K.F.X."/>
            <person name="Baldrich P."/>
            <person name="Meyers B.C."/>
            <person name="Huo N."/>
            <person name="Gu Y.Q."/>
            <person name="Zhou H."/>
            <person name="Devos K.M."/>
            <person name="Bennetzen J.L."/>
            <person name="Unver T."/>
            <person name="Budak H."/>
            <person name="Gulick P.J."/>
            <person name="Galiba G."/>
            <person name="Kalapos B."/>
            <person name="Nelson D.R."/>
            <person name="Li P."/>
            <person name="You F.M."/>
            <person name="Luo M.C."/>
            <person name="Dvorak J."/>
        </authorList>
    </citation>
    <scope>NUCLEOTIDE SEQUENCE [LARGE SCALE GENOMIC DNA]</scope>
    <source>
        <strain evidence="3">cv. AL8/78</strain>
    </source>
</reference>
<name>A0A453D4L2_AEGTS</name>
<dbReference type="PROSITE" id="PS50858">
    <property type="entry name" value="BSD"/>
    <property type="match status" value="1"/>
</dbReference>
<dbReference type="AlphaFoldDB" id="A0A453D4L2"/>
<reference evidence="3" key="3">
    <citation type="journal article" date="2017" name="Nature">
        <title>Genome sequence of the progenitor of the wheat D genome Aegilops tauschii.</title>
        <authorList>
            <person name="Luo M.C."/>
            <person name="Gu Y.Q."/>
            <person name="Puiu D."/>
            <person name="Wang H."/>
            <person name="Twardziok S.O."/>
            <person name="Deal K.R."/>
            <person name="Huo N."/>
            <person name="Zhu T."/>
            <person name="Wang L."/>
            <person name="Wang Y."/>
            <person name="McGuire P.E."/>
            <person name="Liu S."/>
            <person name="Long H."/>
            <person name="Ramasamy R.K."/>
            <person name="Rodriguez J.C."/>
            <person name="Van S.L."/>
            <person name="Yuan L."/>
            <person name="Wang Z."/>
            <person name="Xia Z."/>
            <person name="Xiao L."/>
            <person name="Anderson O.D."/>
            <person name="Ouyang S."/>
            <person name="Liang Y."/>
            <person name="Zimin A.V."/>
            <person name="Pertea G."/>
            <person name="Qi P."/>
            <person name="Bennetzen J.L."/>
            <person name="Dai X."/>
            <person name="Dawson M.W."/>
            <person name="Muller H.G."/>
            <person name="Kugler K."/>
            <person name="Rivarola-Duarte L."/>
            <person name="Spannagl M."/>
            <person name="Mayer K.F.X."/>
            <person name="Lu F.H."/>
            <person name="Bevan M.W."/>
            <person name="Leroy P."/>
            <person name="Li P."/>
            <person name="You F.M."/>
            <person name="Sun Q."/>
            <person name="Liu Z."/>
            <person name="Lyons E."/>
            <person name="Wicker T."/>
            <person name="Salzberg S.L."/>
            <person name="Devos K.M."/>
            <person name="Dvorak J."/>
        </authorList>
    </citation>
    <scope>NUCLEOTIDE SEQUENCE [LARGE SCALE GENOMIC DNA]</scope>
    <source>
        <strain evidence="3">cv. AL8/78</strain>
    </source>
</reference>
<sequence>QPPPCPCVSLSPCPTPHNPRDRFRFRFRARASSDQPRELVQESRSCPSDRHRRPTCPPMAFSSFTWPFRRRAGPSKPSAAAEGKEEDAEALGVTPQLLDFLRTLSPDAFKSSALQLHQGASAEAAGELSDWQQRHAVLVLARAKELAKVRYDLCPRHMKDKQFWTIYFLLARTYILPYELRAIQKEKVRRMETDNGKSKDVIAVEVEMQESKCSRESQTLPDDSEPEGS</sequence>
<accession>A0A453D4L2</accession>
<reference evidence="4" key="1">
    <citation type="journal article" date="2014" name="Science">
        <title>Ancient hybridizations among the ancestral genomes of bread wheat.</title>
        <authorList>
            <consortium name="International Wheat Genome Sequencing Consortium,"/>
            <person name="Marcussen T."/>
            <person name="Sandve S.R."/>
            <person name="Heier L."/>
            <person name="Spannagl M."/>
            <person name="Pfeifer M."/>
            <person name="Jakobsen K.S."/>
            <person name="Wulff B.B."/>
            <person name="Steuernagel B."/>
            <person name="Mayer K.F."/>
            <person name="Olsen O.A."/>
        </authorList>
    </citation>
    <scope>NUCLEOTIDE SEQUENCE [LARGE SCALE GENOMIC DNA]</scope>
    <source>
        <strain evidence="4">cv. AL8/78</strain>
    </source>
</reference>
<feature type="region of interest" description="Disordered" evidence="1">
    <location>
        <begin position="207"/>
        <end position="229"/>
    </location>
</feature>
<proteinExistence type="predicted"/>
<dbReference type="SUPFAM" id="SSF140383">
    <property type="entry name" value="BSD domain-like"/>
    <property type="match status" value="1"/>
</dbReference>
<dbReference type="InterPro" id="IPR035925">
    <property type="entry name" value="BSD_dom_sf"/>
</dbReference>
<dbReference type="Proteomes" id="UP000015105">
    <property type="component" value="Chromosome 2D"/>
</dbReference>
<dbReference type="EnsemblPlants" id="AET2Gv21091600.2">
    <property type="protein sequence ID" value="AET2Gv21091600.2"/>
    <property type="gene ID" value="AET2Gv21091600"/>
</dbReference>
<dbReference type="Gene3D" id="1.10.3970.10">
    <property type="entry name" value="BSD domain"/>
    <property type="match status" value="1"/>
</dbReference>
<dbReference type="InterPro" id="IPR005607">
    <property type="entry name" value="BSD_dom"/>
</dbReference>
<protein>
    <recommendedName>
        <fullName evidence="2">BSD domain-containing protein</fullName>
    </recommendedName>
</protein>
<organism evidence="3 4">
    <name type="scientific">Aegilops tauschii subsp. strangulata</name>
    <name type="common">Goatgrass</name>
    <dbReference type="NCBI Taxonomy" id="200361"/>
    <lineage>
        <taxon>Eukaryota</taxon>
        <taxon>Viridiplantae</taxon>
        <taxon>Streptophyta</taxon>
        <taxon>Embryophyta</taxon>
        <taxon>Tracheophyta</taxon>
        <taxon>Spermatophyta</taxon>
        <taxon>Magnoliopsida</taxon>
        <taxon>Liliopsida</taxon>
        <taxon>Poales</taxon>
        <taxon>Poaceae</taxon>
        <taxon>BOP clade</taxon>
        <taxon>Pooideae</taxon>
        <taxon>Triticodae</taxon>
        <taxon>Triticeae</taxon>
        <taxon>Triticinae</taxon>
        <taxon>Aegilops</taxon>
    </lineage>
</organism>
<evidence type="ECO:0000259" key="2">
    <source>
        <dbReference type="PROSITE" id="PS50858"/>
    </source>
</evidence>
<keyword evidence="4" id="KW-1185">Reference proteome</keyword>
<dbReference type="PANTHER" id="PTHR31923">
    <property type="entry name" value="BSD DOMAIN-CONTAINING PROTEIN"/>
    <property type="match status" value="1"/>
</dbReference>
<feature type="region of interest" description="Disordered" evidence="1">
    <location>
        <begin position="30"/>
        <end position="90"/>
    </location>
</feature>
<feature type="domain" description="BSD" evidence="2">
    <location>
        <begin position="130"/>
        <end position="175"/>
    </location>
</feature>
<dbReference type="Gramene" id="AET2Gv21091600.2">
    <property type="protein sequence ID" value="AET2Gv21091600.2"/>
    <property type="gene ID" value="AET2Gv21091600"/>
</dbReference>